<comment type="caution">
    <text evidence="5">The sequence shown here is derived from an EMBL/GenBank/DDBJ whole genome shotgun (WGS) entry which is preliminary data.</text>
</comment>
<dbReference type="RefSeq" id="WP_169405395.1">
    <property type="nucleotide sequence ID" value="NZ_JAADJU010000016.1"/>
</dbReference>
<dbReference type="InterPro" id="IPR016181">
    <property type="entry name" value="Acyl_CoA_acyltransferase"/>
</dbReference>
<keyword evidence="6" id="KW-1185">Reference proteome</keyword>
<comment type="pathway">
    <text evidence="3">Bacterial outer membrane biogenesis; enterobacterial common antigen biosynthesis.</text>
</comment>
<reference evidence="5 6" key="2">
    <citation type="submission" date="2020-06" db="EMBL/GenBank/DDBJ databases">
        <title>Polyphasic characterization of a Rahnella strain isolated from tree sap.</title>
        <authorList>
            <person name="Kim I.S."/>
        </authorList>
    </citation>
    <scope>NUCLEOTIDE SEQUENCE [LARGE SCALE GENOMIC DNA]</scope>
    <source>
        <strain evidence="5 6">SAP-1</strain>
    </source>
</reference>
<dbReference type="PANTHER" id="PTHR43877">
    <property type="entry name" value="AMINOALKYLPHOSPHONATE N-ACETYLTRANSFERASE-RELATED-RELATED"/>
    <property type="match status" value="1"/>
</dbReference>
<feature type="binding site" evidence="3">
    <location>
        <position position="212"/>
    </location>
    <ligand>
        <name>acetyl-CoA</name>
        <dbReference type="ChEBI" id="CHEBI:57288"/>
    </ligand>
</feature>
<dbReference type="NCBIfam" id="NF008212">
    <property type="entry name" value="PRK10975.1"/>
    <property type="match status" value="1"/>
</dbReference>
<reference evidence="5 6" key="1">
    <citation type="submission" date="2020-01" db="EMBL/GenBank/DDBJ databases">
        <authorList>
            <person name="Lee S.D."/>
        </authorList>
    </citation>
    <scope>NUCLEOTIDE SEQUENCE [LARGE SCALE GENOMIC DNA]</scope>
    <source>
        <strain evidence="5 6">SAP-1</strain>
    </source>
</reference>
<dbReference type="UniPathway" id="UPA00566"/>
<dbReference type="GO" id="GO:0008080">
    <property type="term" value="F:N-acetyltransferase activity"/>
    <property type="evidence" value="ECO:0007669"/>
    <property type="project" value="InterPro"/>
</dbReference>
<protein>
    <recommendedName>
        <fullName evidence="3">dTDP-fucosamine acetyltransferase</fullName>
        <ecNumber evidence="3">2.3.1.210</ecNumber>
    </recommendedName>
    <alternativeName>
        <fullName evidence="3">TDP-fucosamine acetyltransferase</fullName>
    </alternativeName>
    <alternativeName>
        <fullName evidence="3">dTDP-4-amino-4,6-dideoxy-D-galactose acyltransferase</fullName>
    </alternativeName>
</protein>
<dbReference type="SUPFAM" id="SSF55729">
    <property type="entry name" value="Acyl-CoA N-acyltransferases (Nat)"/>
    <property type="match status" value="1"/>
</dbReference>
<dbReference type="InterPro" id="IPR000182">
    <property type="entry name" value="GNAT_dom"/>
</dbReference>
<dbReference type="EC" id="2.3.1.210" evidence="3"/>
<dbReference type="GO" id="GO:0009246">
    <property type="term" value="P:enterobacterial common antigen biosynthetic process"/>
    <property type="evidence" value="ECO:0007669"/>
    <property type="project" value="UniProtKB-UniRule"/>
</dbReference>
<name>A0A848MM88_9GAMM</name>
<dbReference type="Gene3D" id="3.40.630.30">
    <property type="match status" value="1"/>
</dbReference>
<dbReference type="EMBL" id="JAADJU010000016">
    <property type="protein sequence ID" value="NMP29688.1"/>
    <property type="molecule type" value="Genomic_DNA"/>
</dbReference>
<evidence type="ECO:0000256" key="1">
    <source>
        <dbReference type="ARBA" id="ARBA00022679"/>
    </source>
</evidence>
<comment type="function">
    <text evidence="3">Catalyzes the acetylation of dTDP-fucosamine (dTDP-4-amino-4,6-dideoxy-D-galactose) to dTDP-Fuc4NAc, which is utilized in the biosynthesis of the enterobacterial common antigen (ECA).</text>
</comment>
<evidence type="ECO:0000256" key="2">
    <source>
        <dbReference type="ARBA" id="ARBA00023315"/>
    </source>
</evidence>
<dbReference type="PROSITE" id="PS51186">
    <property type="entry name" value="GNAT"/>
    <property type="match status" value="1"/>
</dbReference>
<gene>
    <name evidence="5" type="primary">rffC</name>
    <name evidence="3 5" type="synonym">wecD</name>
    <name evidence="5" type="ORF">GW590_22840</name>
</gene>
<evidence type="ECO:0000259" key="4">
    <source>
        <dbReference type="PROSITE" id="PS51186"/>
    </source>
</evidence>
<dbReference type="InterPro" id="IPR012752">
    <property type="entry name" value="AcTrfase_WecD"/>
</dbReference>
<evidence type="ECO:0000313" key="6">
    <source>
        <dbReference type="Proteomes" id="UP000585363"/>
    </source>
</evidence>
<dbReference type="NCBIfam" id="TIGR02382">
    <property type="entry name" value="wecD_rffC"/>
    <property type="match status" value="1"/>
</dbReference>
<comment type="caution">
    <text evidence="3">Lacks conserved residue(s) required for the propagation of feature annotation.</text>
</comment>
<dbReference type="Proteomes" id="UP000585363">
    <property type="component" value="Unassembled WGS sequence"/>
</dbReference>
<comment type="subunit">
    <text evidence="3">Homodimer.</text>
</comment>
<feature type="active site" description="Proton donor" evidence="3">
    <location>
        <position position="219"/>
    </location>
</feature>
<accession>A0A848MM88</accession>
<dbReference type="HAMAP" id="MF_02027">
    <property type="entry name" value="WecD_RffC"/>
    <property type="match status" value="1"/>
</dbReference>
<comment type="similarity">
    <text evidence="3">Belongs to the WecD family.</text>
</comment>
<dbReference type="Pfam" id="PF00583">
    <property type="entry name" value="Acetyltransf_1"/>
    <property type="match status" value="1"/>
</dbReference>
<proteinExistence type="inferred from homology"/>
<evidence type="ECO:0000256" key="3">
    <source>
        <dbReference type="HAMAP-Rule" id="MF_02027"/>
    </source>
</evidence>
<sequence length="235" mass="25906">MNNDAIHGQLDYLQWESEFFFQPTAKLTLDSAGPLLTRKALSAYPLVQVKVPAADSSSLDALYYLGFQLVEGEIDFALNVPDAAIPVTSCQLAVAQDIVRVSQLAGSAFQLSRFRAPWYQPRDAGRFYALWAEKAILGTFDSHCLLLNAPDGQLLGFVTLRADENHSARIGLLAVQPQATGRGIGKQLIHAAWQWCREHNIAQLKVATQTGNIAALNLYRTCGGVLTHSAYWLYR</sequence>
<feature type="domain" description="N-acetyltransferase" evidence="4">
    <location>
        <begin position="99"/>
        <end position="235"/>
    </location>
</feature>
<dbReference type="InterPro" id="IPR050832">
    <property type="entry name" value="Bact_Acetyltransf"/>
</dbReference>
<keyword evidence="2 3" id="KW-0012">Acyltransferase</keyword>
<evidence type="ECO:0000313" key="5">
    <source>
        <dbReference type="EMBL" id="NMP29688.1"/>
    </source>
</evidence>
<organism evidence="5 6">
    <name type="scientific">Rouxiella aceris</name>
    <dbReference type="NCBI Taxonomy" id="2703884"/>
    <lineage>
        <taxon>Bacteria</taxon>
        <taxon>Pseudomonadati</taxon>
        <taxon>Pseudomonadota</taxon>
        <taxon>Gammaproteobacteria</taxon>
        <taxon>Enterobacterales</taxon>
        <taxon>Yersiniaceae</taxon>
        <taxon>Rouxiella</taxon>
    </lineage>
</organism>
<dbReference type="PANTHER" id="PTHR43877:SF2">
    <property type="entry name" value="AMINOALKYLPHOSPHONATE N-ACETYLTRANSFERASE-RELATED"/>
    <property type="match status" value="1"/>
</dbReference>
<keyword evidence="1 3" id="KW-0808">Transferase</keyword>
<dbReference type="CDD" id="cd04301">
    <property type="entry name" value="NAT_SF"/>
    <property type="match status" value="1"/>
</dbReference>
<comment type="catalytic activity">
    <reaction evidence="3">
        <text>dTDP-4-amino-4,6-dideoxy-alpha-D-galactose + acetyl-CoA = dTDP-4-acetamido-4,6-dideoxy-alpha-D-galactose + CoA + H(+)</text>
        <dbReference type="Rhea" id="RHEA:34443"/>
        <dbReference type="ChEBI" id="CHEBI:15378"/>
        <dbReference type="ChEBI" id="CHEBI:57287"/>
        <dbReference type="ChEBI" id="CHEBI:57288"/>
        <dbReference type="ChEBI" id="CHEBI:68492"/>
        <dbReference type="ChEBI" id="CHEBI:68493"/>
        <dbReference type="EC" id="2.3.1.210"/>
    </reaction>
</comment>
<dbReference type="AlphaFoldDB" id="A0A848MM88"/>